<proteinExistence type="inferred from homology"/>
<dbReference type="PROSITE" id="PS00086">
    <property type="entry name" value="CYTOCHROME_P450"/>
    <property type="match status" value="1"/>
</dbReference>
<dbReference type="Pfam" id="PF00067">
    <property type="entry name" value="p450"/>
    <property type="match status" value="1"/>
</dbReference>
<keyword evidence="4 5" id="KW-0408">Iron</keyword>
<comment type="caution">
    <text evidence="6">The sequence shown here is derived from an EMBL/GenBank/DDBJ whole genome shotgun (WGS) entry which is preliminary data.</text>
</comment>
<evidence type="ECO:0000256" key="5">
    <source>
        <dbReference type="RuleBase" id="RU000461"/>
    </source>
</evidence>
<dbReference type="PANTHER" id="PTHR24296">
    <property type="entry name" value="CYTOCHROME P450"/>
    <property type="match status" value="1"/>
</dbReference>
<dbReference type="GO" id="GO:0005506">
    <property type="term" value="F:iron ion binding"/>
    <property type="evidence" value="ECO:0007669"/>
    <property type="project" value="InterPro"/>
</dbReference>
<evidence type="ECO:0000313" key="6">
    <source>
        <dbReference type="EMBL" id="KAG7398375.1"/>
    </source>
</evidence>
<protein>
    <recommendedName>
        <fullName evidence="8">Cytochrome P450</fullName>
    </recommendedName>
</protein>
<sequence length="552" mass="61953">MVSPPLLFDLHRLAYSGVSLSAMWTLSQHAHYDKTAAAIALVTAAYVGWNAASAFVARRAVNRVLADQELYEPPTSLPLLGSTLDVMVHHKHRIHEWFTEQTLAANGRPWVLRIIGRPPTLVLTSPQEIEDVFKTQVDIFEKGPDIRDICYDFFGEGIVGVDGEKWLHQRRTASHLFSMQMLRDVMDEVVIEKSLKLRDVLAECARLNKPVSMKSLLAKLSSDVFTKIGFGVDLDGLGGDVDVEMEHPFIEAVETFASVFQSRLQSPMWLWRLKKRLNLGEECELRKASKIIHDLVLEIMQKSVAGKAAAKNSNQRKDLITLFLETSGGSADLMSVRDTVMNFFLAGKDTTSFSMSWMIVNMNRYPQVLEKIRAEINANLPELLSGEIEAPSMTDLQKLPYLEAAMKESLRLYMATVHRAPNQSTTLSDGIRVPFGTHVIVPTYAMGRLPTVWGPDAAEYRPERWIDEQTGRVLKISPFKFFSFSAGPHQCIGMRFALLEMQTVMAVLLSRFDIKTVENPFDITYDFSVTLPVQGPLMANIHDRTIAAAASH</sequence>
<keyword evidence="2 5" id="KW-0479">Metal-binding</keyword>
<dbReference type="CDD" id="cd11064">
    <property type="entry name" value="CYP86A"/>
    <property type="match status" value="1"/>
</dbReference>
<dbReference type="Proteomes" id="UP000693981">
    <property type="component" value="Unassembled WGS sequence"/>
</dbReference>
<evidence type="ECO:0000256" key="4">
    <source>
        <dbReference type="ARBA" id="ARBA00023004"/>
    </source>
</evidence>
<reference evidence="6" key="1">
    <citation type="submission" date="2021-02" db="EMBL/GenBank/DDBJ databases">
        <authorList>
            <person name="Palmer J.M."/>
        </authorList>
    </citation>
    <scope>NUCLEOTIDE SEQUENCE</scope>
    <source>
        <strain evidence="6">SCRP23</strain>
    </source>
</reference>
<keyword evidence="5" id="KW-0349">Heme</keyword>
<keyword evidence="7" id="KW-1185">Reference proteome</keyword>
<dbReference type="GO" id="GO:0020037">
    <property type="term" value="F:heme binding"/>
    <property type="evidence" value="ECO:0007669"/>
    <property type="project" value="InterPro"/>
</dbReference>
<evidence type="ECO:0000256" key="2">
    <source>
        <dbReference type="ARBA" id="ARBA00022723"/>
    </source>
</evidence>
<evidence type="ECO:0000313" key="7">
    <source>
        <dbReference type="Proteomes" id="UP000693981"/>
    </source>
</evidence>
<name>A0A8T1WXM7_9STRA</name>
<comment type="similarity">
    <text evidence="1 5">Belongs to the cytochrome P450 family.</text>
</comment>
<organism evidence="6 7">
    <name type="scientific">Phytophthora boehmeriae</name>
    <dbReference type="NCBI Taxonomy" id="109152"/>
    <lineage>
        <taxon>Eukaryota</taxon>
        <taxon>Sar</taxon>
        <taxon>Stramenopiles</taxon>
        <taxon>Oomycota</taxon>
        <taxon>Peronosporomycetes</taxon>
        <taxon>Peronosporales</taxon>
        <taxon>Peronosporaceae</taxon>
        <taxon>Phytophthora</taxon>
    </lineage>
</organism>
<keyword evidence="3 5" id="KW-0560">Oxidoreductase</keyword>
<dbReference type="EMBL" id="JAGDFL010000082">
    <property type="protein sequence ID" value="KAG7398375.1"/>
    <property type="molecule type" value="Genomic_DNA"/>
</dbReference>
<dbReference type="InterPro" id="IPR001128">
    <property type="entry name" value="Cyt_P450"/>
</dbReference>
<evidence type="ECO:0000256" key="1">
    <source>
        <dbReference type="ARBA" id="ARBA00010617"/>
    </source>
</evidence>
<dbReference type="OrthoDB" id="2843at2759"/>
<accession>A0A8T1WXM7</accession>
<dbReference type="InterPro" id="IPR017972">
    <property type="entry name" value="Cyt_P450_CS"/>
</dbReference>
<gene>
    <name evidence="6" type="ORF">PHYBOEH_011176</name>
</gene>
<dbReference type="AlphaFoldDB" id="A0A8T1WXM7"/>
<keyword evidence="5" id="KW-0503">Monooxygenase</keyword>
<evidence type="ECO:0000256" key="3">
    <source>
        <dbReference type="ARBA" id="ARBA00023002"/>
    </source>
</evidence>
<dbReference type="GO" id="GO:0016705">
    <property type="term" value="F:oxidoreductase activity, acting on paired donors, with incorporation or reduction of molecular oxygen"/>
    <property type="evidence" value="ECO:0007669"/>
    <property type="project" value="InterPro"/>
</dbReference>
<evidence type="ECO:0008006" key="8">
    <source>
        <dbReference type="Google" id="ProtNLM"/>
    </source>
</evidence>
<dbReference type="GO" id="GO:0004497">
    <property type="term" value="F:monooxygenase activity"/>
    <property type="evidence" value="ECO:0007669"/>
    <property type="project" value="UniProtKB-KW"/>
</dbReference>